<dbReference type="RefSeq" id="WP_139246455.1">
    <property type="nucleotide sequence ID" value="NZ_FOEP01000012.1"/>
</dbReference>
<dbReference type="InterPro" id="IPR036365">
    <property type="entry name" value="PGBD-like_sf"/>
</dbReference>
<reference evidence="3 4" key="1">
    <citation type="submission" date="2016-10" db="EMBL/GenBank/DDBJ databases">
        <authorList>
            <person name="de Groot N.N."/>
        </authorList>
    </citation>
    <scope>NUCLEOTIDE SEQUENCE [LARGE SCALE GENOMIC DNA]</scope>
    <source>
        <strain evidence="3 4">DSM 22007</strain>
    </source>
</reference>
<name>A0A1H9IMX7_9RHOB</name>
<dbReference type="InterPro" id="IPR036366">
    <property type="entry name" value="PGBDSf"/>
</dbReference>
<gene>
    <name evidence="3" type="ORF">SAMN04488092_112100</name>
</gene>
<dbReference type="Gene3D" id="1.25.40.10">
    <property type="entry name" value="Tetratricopeptide repeat domain"/>
    <property type="match status" value="1"/>
</dbReference>
<evidence type="ECO:0000259" key="2">
    <source>
        <dbReference type="Pfam" id="PF01471"/>
    </source>
</evidence>
<feature type="domain" description="Peptidoglycan binding-like" evidence="2">
    <location>
        <begin position="296"/>
        <end position="351"/>
    </location>
</feature>
<dbReference type="InterPro" id="IPR029030">
    <property type="entry name" value="Caspase-like_dom_sf"/>
</dbReference>
<evidence type="ECO:0000313" key="3">
    <source>
        <dbReference type="EMBL" id="SEQ75916.1"/>
    </source>
</evidence>
<proteinExistence type="predicted"/>
<feature type="coiled-coil region" evidence="1">
    <location>
        <begin position="345"/>
        <end position="372"/>
    </location>
</feature>
<evidence type="ECO:0000256" key="1">
    <source>
        <dbReference type="SAM" id="Coils"/>
    </source>
</evidence>
<feature type="domain" description="Peptidoglycan binding-like" evidence="2">
    <location>
        <begin position="497"/>
        <end position="546"/>
    </location>
</feature>
<protein>
    <submittedName>
        <fullName evidence="3">Putative peptidoglycan binding domain-containing protein</fullName>
    </submittedName>
</protein>
<dbReference type="SUPFAM" id="SSF47090">
    <property type="entry name" value="PGBD-like"/>
    <property type="match status" value="2"/>
</dbReference>
<dbReference type="InterPro" id="IPR002477">
    <property type="entry name" value="Peptidoglycan-bd-like"/>
</dbReference>
<dbReference type="OrthoDB" id="8092964at2"/>
<dbReference type="Proteomes" id="UP000198634">
    <property type="component" value="Unassembled WGS sequence"/>
</dbReference>
<accession>A0A1H9IMX7</accession>
<keyword evidence="4" id="KW-1185">Reference proteome</keyword>
<organism evidence="3 4">
    <name type="scientific">Thalassovita taeanensis</name>
    <dbReference type="NCBI Taxonomy" id="657014"/>
    <lineage>
        <taxon>Bacteria</taxon>
        <taxon>Pseudomonadati</taxon>
        <taxon>Pseudomonadota</taxon>
        <taxon>Alphaproteobacteria</taxon>
        <taxon>Rhodobacterales</taxon>
        <taxon>Roseobacteraceae</taxon>
        <taxon>Thalassovita</taxon>
    </lineage>
</organism>
<dbReference type="SUPFAM" id="SSF52129">
    <property type="entry name" value="Caspase-like"/>
    <property type="match status" value="1"/>
</dbReference>
<dbReference type="EMBL" id="FOEP01000012">
    <property type="protein sequence ID" value="SEQ75916.1"/>
    <property type="molecule type" value="Genomic_DNA"/>
</dbReference>
<sequence length="553" mass="60206">MTGFRNALIGGMLSVWAGALGAEDFALVLSNRNYDRAPTARDAAEAAGFVRALEAAGFTVISGENWTSGTMREAAGRVQAALENGSAERLIFVLSGHFAAGPGDGWLLGREARAISALTAGDAGLSLAAMMQMAAQRPGQAVVMLVPGGGGLPLGFGLQTGAGAPEVPQGVTLLEGDAGSLQRVLRDTILQESDRPMAALREDAPRGVTVRGFLPQDRAFLSAKQAGGAATPQVEVGEFAYWSAVRDIGSAEAIETYLTRYPSGRFAGEAQRMLAELREAPLRRAEETEAALALSRDARREIQRNLSLLGFDPRGIDGVFGRGSRAAIAAFQRAGGEQETGFLTTDQIRRLQREADRRAAELEEEARQRRVEEERRDRAYWSSTGNSEDEQGLRAYLSRYPDGLYADVARARLDAIEEQRRRTLATEMRQDWDRTRQADTVEAYQEFLRRYPRSELAESARARIDELQGEDRNRGQIEADKAEESRVANNPIARLVIEQKLATIGFDPGPVDGTFSRETRRAIRQFQRTSSLPVTGFVSQTTMVRLLAAGRGG</sequence>
<dbReference type="Gene3D" id="3.40.50.1460">
    <property type="match status" value="1"/>
</dbReference>
<keyword evidence="1" id="KW-0175">Coiled coil</keyword>
<dbReference type="Gene3D" id="1.10.101.10">
    <property type="entry name" value="PGBD-like superfamily/PGBD"/>
    <property type="match status" value="2"/>
</dbReference>
<dbReference type="InterPro" id="IPR011990">
    <property type="entry name" value="TPR-like_helical_dom_sf"/>
</dbReference>
<dbReference type="STRING" id="657014.SAMN04488092_112100"/>
<dbReference type="Pfam" id="PF01471">
    <property type="entry name" value="PG_binding_1"/>
    <property type="match status" value="2"/>
</dbReference>
<dbReference type="AlphaFoldDB" id="A0A1H9IMX7"/>
<evidence type="ECO:0000313" key="4">
    <source>
        <dbReference type="Proteomes" id="UP000198634"/>
    </source>
</evidence>